<feature type="non-terminal residue" evidence="3">
    <location>
        <position position="1"/>
    </location>
</feature>
<evidence type="ECO:0000313" key="3">
    <source>
        <dbReference type="EMBL" id="GMS82766.1"/>
    </source>
</evidence>
<evidence type="ECO:0000256" key="1">
    <source>
        <dbReference type="SAM" id="MobiDB-lite"/>
    </source>
</evidence>
<name>A0AAV5SHB6_9BILA</name>
<dbReference type="InterPro" id="IPR013087">
    <property type="entry name" value="Znf_C2H2_type"/>
</dbReference>
<accession>A0AAV5SHB6</accession>
<dbReference type="Proteomes" id="UP001432027">
    <property type="component" value="Unassembled WGS sequence"/>
</dbReference>
<evidence type="ECO:0000313" key="4">
    <source>
        <dbReference type="Proteomes" id="UP001432027"/>
    </source>
</evidence>
<dbReference type="PROSITE" id="PS00028">
    <property type="entry name" value="ZINC_FINGER_C2H2_1"/>
    <property type="match status" value="1"/>
</dbReference>
<gene>
    <name evidence="3" type="ORF">PENTCL1PPCAC_4941</name>
</gene>
<sequence>FFCDICRLSLPSSRHFRLHLLSEAHDNKTRPAPDRLAGLYNPLSQMICFIDAVTLLNRKKQKKIEKKEEKLEDKVKKEKNELKSRPTDMKKIKEIKGKSKKKTKAREEPLVVVDESENSPFEKDKRGFLVYRMGH</sequence>
<dbReference type="EMBL" id="BTSX01000002">
    <property type="protein sequence ID" value="GMS82766.1"/>
    <property type="molecule type" value="Genomic_DNA"/>
</dbReference>
<evidence type="ECO:0000259" key="2">
    <source>
        <dbReference type="PROSITE" id="PS00028"/>
    </source>
</evidence>
<feature type="domain" description="C2H2-type" evidence="2">
    <location>
        <begin position="3"/>
        <end position="25"/>
    </location>
</feature>
<dbReference type="AlphaFoldDB" id="A0AAV5SHB6"/>
<feature type="region of interest" description="Disordered" evidence="1">
    <location>
        <begin position="63"/>
        <end position="116"/>
    </location>
</feature>
<protein>
    <recommendedName>
        <fullName evidence="2">C2H2-type domain-containing protein</fullName>
    </recommendedName>
</protein>
<reference evidence="3" key="1">
    <citation type="submission" date="2023-10" db="EMBL/GenBank/DDBJ databases">
        <title>Genome assembly of Pristionchus species.</title>
        <authorList>
            <person name="Yoshida K."/>
            <person name="Sommer R.J."/>
        </authorList>
    </citation>
    <scope>NUCLEOTIDE SEQUENCE</scope>
    <source>
        <strain evidence="3">RS0144</strain>
    </source>
</reference>
<feature type="non-terminal residue" evidence="3">
    <location>
        <position position="135"/>
    </location>
</feature>
<keyword evidence="4" id="KW-1185">Reference proteome</keyword>
<proteinExistence type="predicted"/>
<organism evidence="3 4">
    <name type="scientific">Pristionchus entomophagus</name>
    <dbReference type="NCBI Taxonomy" id="358040"/>
    <lineage>
        <taxon>Eukaryota</taxon>
        <taxon>Metazoa</taxon>
        <taxon>Ecdysozoa</taxon>
        <taxon>Nematoda</taxon>
        <taxon>Chromadorea</taxon>
        <taxon>Rhabditida</taxon>
        <taxon>Rhabditina</taxon>
        <taxon>Diplogasteromorpha</taxon>
        <taxon>Diplogasteroidea</taxon>
        <taxon>Neodiplogasteridae</taxon>
        <taxon>Pristionchus</taxon>
    </lineage>
</organism>
<feature type="compositionally biased region" description="Basic and acidic residues" evidence="1">
    <location>
        <begin position="65"/>
        <end position="97"/>
    </location>
</feature>
<comment type="caution">
    <text evidence="3">The sequence shown here is derived from an EMBL/GenBank/DDBJ whole genome shotgun (WGS) entry which is preliminary data.</text>
</comment>